<dbReference type="GO" id="GO:0090560">
    <property type="term" value="F:2-(3-amino-3-carboxypropyl)histidine synthase activity"/>
    <property type="evidence" value="ECO:0007669"/>
    <property type="project" value="UniProtKB-EC"/>
</dbReference>
<feature type="compositionally biased region" description="Basic and acidic residues" evidence="15">
    <location>
        <begin position="463"/>
        <end position="473"/>
    </location>
</feature>
<evidence type="ECO:0000256" key="6">
    <source>
        <dbReference type="ARBA" id="ARBA00022679"/>
    </source>
</evidence>
<organism evidence="16 17">
    <name type="scientific">Kipferlia bialata</name>
    <dbReference type="NCBI Taxonomy" id="797122"/>
    <lineage>
        <taxon>Eukaryota</taxon>
        <taxon>Metamonada</taxon>
        <taxon>Carpediemonas-like organisms</taxon>
        <taxon>Kipferlia</taxon>
    </lineage>
</organism>
<evidence type="ECO:0000256" key="13">
    <source>
        <dbReference type="ARBA" id="ARBA00032789"/>
    </source>
</evidence>
<dbReference type="InterPro" id="IPR001611">
    <property type="entry name" value="Leu-rich_rpt"/>
</dbReference>
<keyword evidence="6" id="KW-0808">Transferase</keyword>
<dbReference type="InterPro" id="IPR042265">
    <property type="entry name" value="DPH1/DPH2_3"/>
</dbReference>
<evidence type="ECO:0000256" key="5">
    <source>
        <dbReference type="ARBA" id="ARBA00021915"/>
    </source>
</evidence>
<dbReference type="GO" id="GO:0051536">
    <property type="term" value="F:iron-sulfur cluster binding"/>
    <property type="evidence" value="ECO:0007669"/>
    <property type="project" value="UniProtKB-KW"/>
</dbReference>
<evidence type="ECO:0000256" key="8">
    <source>
        <dbReference type="ARBA" id="ARBA00022723"/>
    </source>
</evidence>
<sequence length="1106" mass="119539">FILSHLHTETELQAEDRHTQLSHSVAGIQWPDGLLIYANTVSTALTEACNTALEQSHTGPGDAPTVEILVFGDIVYGSCCVEDVQAKSIGCSSFVHFGHSRVAPEVVIPTMHIPVTRRVDTLAFSKVVREAIEPCRMALLTSAQYVPQIQELADHLTGLGYEVTLPRSPPLAAGECLGCTIPPISDVECALVLLDGRFHAEGVAVSTGGRIPVYLLCPNQKKVTLLDYNVKKKLRTRLQMLESVLAAPTLGVLLGVLGRQGSLKTADAVCKEATLRGQHFVRICADDVTDDLLASGVADAWVAVACPRLSLDWGEFSPVPVVSAFEYITLGRPEEDEKELPKDEADEEGATEGCVGCRAPAVVQEEKVSVPIGQTDIEDIDYELGKYSAARAGCEWCFYYGVSGNAEAKESDEAEEEDRNIPEARDDPSPEWWHEMQQEGERRQQISAEGVRGKEGWGSNTYDKGEMRGEKEGERVVERDIDAMRWRTLLNVLKAAVTKKRGEIDVRYEREGFGELGCRVLSRSLQSISLSLVRLDLIACDIGERGAIQLAKGLPYVANLRRLFLPENNLGVLGVTALAEALPSLDRLEQLNLYSNDIGDLGIQAMQSAMSKMLSLLDIDLGRNNIGTAGFTTIAKTLGSLPNLARFHLSENHLGREGVAILGKALSRLPNLEVLTLQETGLDAECVSMLKGPLTAISLTLRSLDLSGNDIGTKGGVALAGYLPGLLQLERLVLNDCNLGGGGVGAVARALPELKCLSHLSLGLNHMGVQGVGELVSGLVGVRKTLTELILFGNNLQRLGIETLGAALSTLRQLHWLDLGDNALGREGLTVLCPLLSRLTGLTTLSLSRNNIDPLGSCQLAKCLTCQEYPLLADLDISYNPLGEIGGTVVLPALHGLGLHTLYTAQCGVSMQLERYLERAGVTPLASNTCRVLMVKVAGAPTIGRRGRGDGVPEDEERERGKEFTEEWLDEETVSAALSQTSSLSHPSTTNTASGESTIPPVYIDLLKQHIRTERRRLEDEGEVNSALLRALTFLHLAFLPLPLPSSYATIAHTLPDCLKKVLGWKREQAGTWKGILYQALGGGGSSVVMREGVLKFINNTEAILI</sequence>
<keyword evidence="8" id="KW-0479">Metal-binding</keyword>
<dbReference type="Pfam" id="PF13516">
    <property type="entry name" value="LRR_6"/>
    <property type="match status" value="2"/>
</dbReference>
<accession>A0A9K3D0U7</accession>
<dbReference type="AlphaFoldDB" id="A0A9K3D0U7"/>
<feature type="non-terminal residue" evidence="16">
    <location>
        <position position="1106"/>
    </location>
</feature>
<gene>
    <name evidence="16" type="ORF">KIPB_007842</name>
</gene>
<evidence type="ECO:0000256" key="3">
    <source>
        <dbReference type="ARBA" id="ARBA00010173"/>
    </source>
</evidence>
<evidence type="ECO:0000256" key="7">
    <source>
        <dbReference type="ARBA" id="ARBA00022691"/>
    </source>
</evidence>
<keyword evidence="10" id="KW-0411">Iron-sulfur</keyword>
<keyword evidence="7" id="KW-0949">S-adenosyl-L-methionine</keyword>
<dbReference type="InterPro" id="IPR042263">
    <property type="entry name" value="DPH1/DPH2_1"/>
</dbReference>
<dbReference type="PANTHER" id="PTHR10762">
    <property type="entry name" value="DIPHTHAMIDE BIOSYNTHESIS PROTEIN"/>
    <property type="match status" value="1"/>
</dbReference>
<feature type="region of interest" description="Disordered" evidence="15">
    <location>
        <begin position="944"/>
        <end position="964"/>
    </location>
</feature>
<dbReference type="Proteomes" id="UP000265618">
    <property type="component" value="Unassembled WGS sequence"/>
</dbReference>
<comment type="caution">
    <text evidence="16">The sequence shown here is derived from an EMBL/GenBank/DDBJ whole genome shotgun (WGS) entry which is preliminary data.</text>
</comment>
<dbReference type="Gene3D" id="3.40.50.11850">
    <property type="entry name" value="Diphthamide synthesis DPH1/DPH2 domain 2"/>
    <property type="match status" value="1"/>
</dbReference>
<dbReference type="SFLD" id="SFLDS00032">
    <property type="entry name" value="Radical_SAM_3-amino-3-carboxyp"/>
    <property type="match status" value="1"/>
</dbReference>
<dbReference type="SUPFAM" id="SSF52047">
    <property type="entry name" value="RNI-like"/>
    <property type="match status" value="2"/>
</dbReference>
<reference evidence="16 17" key="1">
    <citation type="journal article" date="2018" name="PLoS ONE">
        <title>The draft genome of Kipferlia bialata reveals reductive genome evolution in fornicate parasites.</title>
        <authorList>
            <person name="Tanifuji G."/>
            <person name="Takabayashi S."/>
            <person name="Kume K."/>
            <person name="Takagi M."/>
            <person name="Nakayama T."/>
            <person name="Kamikawa R."/>
            <person name="Inagaki Y."/>
            <person name="Hashimoto T."/>
        </authorList>
    </citation>
    <scope>NUCLEOTIDE SEQUENCE [LARGE SCALE GENOMIC DNA]</scope>
    <source>
        <strain evidence="16">NY0173</strain>
    </source>
</reference>
<evidence type="ECO:0000313" key="16">
    <source>
        <dbReference type="EMBL" id="GIQ86062.1"/>
    </source>
</evidence>
<dbReference type="Pfam" id="PF01866">
    <property type="entry name" value="Diphthamide_syn"/>
    <property type="match status" value="1"/>
</dbReference>
<evidence type="ECO:0000256" key="12">
    <source>
        <dbReference type="ARBA" id="ARBA00032574"/>
    </source>
</evidence>
<evidence type="ECO:0000313" key="17">
    <source>
        <dbReference type="Proteomes" id="UP000265618"/>
    </source>
</evidence>
<evidence type="ECO:0000256" key="14">
    <source>
        <dbReference type="ARBA" id="ARBA00048403"/>
    </source>
</evidence>
<comment type="pathway">
    <text evidence="2">Protein modification; peptidyl-diphthamide biosynthesis.</text>
</comment>
<dbReference type="OrthoDB" id="1649088at2759"/>
<feature type="region of interest" description="Disordered" evidence="15">
    <location>
        <begin position="407"/>
        <end position="473"/>
    </location>
</feature>
<name>A0A9K3D0U7_9EUKA</name>
<keyword evidence="17" id="KW-1185">Reference proteome</keyword>
<comment type="catalytic activity">
    <reaction evidence="14">
        <text>L-histidyl-[translation elongation factor 2] + S-adenosyl-L-methionine = 2-[(3S)-amino-3-carboxypropyl]-L-histidyl-[translation elongation factor 2] + S-methyl-5'-thioadenosine + H(+)</text>
        <dbReference type="Rhea" id="RHEA:36783"/>
        <dbReference type="Rhea" id="RHEA-COMP:9748"/>
        <dbReference type="Rhea" id="RHEA-COMP:9749"/>
        <dbReference type="ChEBI" id="CHEBI:15378"/>
        <dbReference type="ChEBI" id="CHEBI:17509"/>
        <dbReference type="ChEBI" id="CHEBI:29979"/>
        <dbReference type="ChEBI" id="CHEBI:59789"/>
        <dbReference type="ChEBI" id="CHEBI:73995"/>
        <dbReference type="EC" id="2.5.1.108"/>
    </reaction>
</comment>
<dbReference type="GO" id="GO:0046872">
    <property type="term" value="F:metal ion binding"/>
    <property type="evidence" value="ECO:0007669"/>
    <property type="project" value="UniProtKB-KW"/>
</dbReference>
<comment type="cofactor">
    <cofactor evidence="1">
        <name>[4Fe-4S] cluster</name>
        <dbReference type="ChEBI" id="CHEBI:49883"/>
    </cofactor>
</comment>
<protein>
    <recommendedName>
        <fullName evidence="5">2-(3-amino-3-carboxypropyl)histidine synthase subunit 1</fullName>
        <ecNumber evidence="4">2.5.1.108</ecNumber>
    </recommendedName>
    <alternativeName>
        <fullName evidence="12">Diphthamide biosynthesis protein 1</fullName>
    </alternativeName>
    <alternativeName>
        <fullName evidence="13">Diphtheria toxin resistance protein 1</fullName>
    </alternativeName>
    <alternativeName>
        <fullName evidence="11">S-adenosyl-L-methionine:L-histidine 3-amino-3-carboxypropyltransferase 1</fullName>
    </alternativeName>
</protein>
<dbReference type="SMART" id="SM00368">
    <property type="entry name" value="LRR_RI"/>
    <property type="match status" value="12"/>
</dbReference>
<feature type="non-terminal residue" evidence="16">
    <location>
        <position position="1"/>
    </location>
</feature>
<dbReference type="InterPro" id="IPR032675">
    <property type="entry name" value="LRR_dom_sf"/>
</dbReference>
<dbReference type="PANTHER" id="PTHR10762:SF1">
    <property type="entry name" value="2-(3-AMINO-3-CARBOXYPROPYL)HISTIDINE SYNTHASE SUBUNIT 1"/>
    <property type="match status" value="1"/>
</dbReference>
<dbReference type="Gene3D" id="3.40.50.11840">
    <property type="entry name" value="Diphthamide synthesis DPH1/DPH2 domain 1"/>
    <property type="match status" value="1"/>
</dbReference>
<dbReference type="EC" id="2.5.1.108" evidence="4"/>
<evidence type="ECO:0000256" key="4">
    <source>
        <dbReference type="ARBA" id="ARBA00012221"/>
    </source>
</evidence>
<dbReference type="Gene3D" id="3.80.10.10">
    <property type="entry name" value="Ribonuclease Inhibitor"/>
    <property type="match status" value="2"/>
</dbReference>
<dbReference type="InterPro" id="IPR042264">
    <property type="entry name" value="DPH1/DPH2_2"/>
</dbReference>
<keyword evidence="9" id="KW-0408">Iron</keyword>
<evidence type="ECO:0000256" key="10">
    <source>
        <dbReference type="ARBA" id="ARBA00023014"/>
    </source>
</evidence>
<evidence type="ECO:0000256" key="9">
    <source>
        <dbReference type="ARBA" id="ARBA00023004"/>
    </source>
</evidence>
<evidence type="ECO:0000256" key="1">
    <source>
        <dbReference type="ARBA" id="ARBA00001966"/>
    </source>
</evidence>
<comment type="similarity">
    <text evidence="3">Belongs to the DPH1/DPH2 family. DPH1 subfamily.</text>
</comment>
<dbReference type="GO" id="GO:0017183">
    <property type="term" value="P:protein histidyl modification to diphthamide"/>
    <property type="evidence" value="ECO:0007669"/>
    <property type="project" value="InterPro"/>
</dbReference>
<dbReference type="InterPro" id="IPR016435">
    <property type="entry name" value="DPH1/DPH2"/>
</dbReference>
<dbReference type="Gene3D" id="3.40.50.11860">
    <property type="entry name" value="Diphthamide synthesis DPH1/DPH2 domain 3"/>
    <property type="match status" value="1"/>
</dbReference>
<dbReference type="NCBIfam" id="TIGR00322">
    <property type="entry name" value="diphth2_R"/>
    <property type="match status" value="1"/>
</dbReference>
<dbReference type="EMBL" id="BDIP01002292">
    <property type="protein sequence ID" value="GIQ86062.1"/>
    <property type="molecule type" value="Genomic_DNA"/>
</dbReference>
<proteinExistence type="inferred from homology"/>
<evidence type="ECO:0000256" key="2">
    <source>
        <dbReference type="ARBA" id="ARBA00005156"/>
    </source>
</evidence>
<feature type="compositionally biased region" description="Basic and acidic residues" evidence="15">
    <location>
        <begin position="419"/>
        <end position="444"/>
    </location>
</feature>
<evidence type="ECO:0000256" key="15">
    <source>
        <dbReference type="SAM" id="MobiDB-lite"/>
    </source>
</evidence>
<evidence type="ECO:0000256" key="11">
    <source>
        <dbReference type="ARBA" id="ARBA00031690"/>
    </source>
</evidence>